<dbReference type="InterPro" id="IPR044016">
    <property type="entry name" value="Big_13"/>
</dbReference>
<dbReference type="SUPFAM" id="SSF51126">
    <property type="entry name" value="Pectin lyase-like"/>
    <property type="match status" value="2"/>
</dbReference>
<feature type="domain" description="SbsA Ig-like" evidence="3">
    <location>
        <begin position="1851"/>
        <end position="1943"/>
    </location>
</feature>
<dbReference type="Gene3D" id="2.60.40.10">
    <property type="entry name" value="Immunoglobulins"/>
    <property type="match status" value="4"/>
</dbReference>
<dbReference type="Pfam" id="PF19078">
    <property type="entry name" value="Big_12"/>
    <property type="match status" value="4"/>
</dbReference>
<evidence type="ECO:0000256" key="1">
    <source>
        <dbReference type="ARBA" id="ARBA00022729"/>
    </source>
</evidence>
<feature type="domain" description="Bacterial Ig-like" evidence="5">
    <location>
        <begin position="455"/>
        <end position="545"/>
    </location>
</feature>
<feature type="domain" description="Bacterial Ig-like" evidence="5">
    <location>
        <begin position="552"/>
        <end position="655"/>
    </location>
</feature>
<feature type="signal peptide" evidence="2">
    <location>
        <begin position="1"/>
        <end position="34"/>
    </location>
</feature>
<dbReference type="InterPro" id="IPR011050">
    <property type="entry name" value="Pectin_lyase_fold/virulence"/>
</dbReference>
<dbReference type="InterPro" id="IPR014755">
    <property type="entry name" value="Cu-Rt/internalin_Ig-like"/>
</dbReference>
<sequence length="2130" mass="215414">MLVRSNRSALASFSAIVAVALVGGLLLAPSLAFAAHTAVVTVSPMLVKGGSSGTYSFSVANDSGSANFIYFIKVTAPVGFAIDGSLTCPTGWTSSNTSSIATCTGDPDPGVNLGIAAGAQATVSFSATAPGTDSTNPWVVLTKDNAFAQQTSNPVTIVDATAPTIFAAIEQDTNGDGKIDKVSVTFSESIKDSTITASQFALAGTPFDGYTTGTANDDEVDFTVSAGVAGTEQKEFTYTAGSLTDLADNSMTSKDAAAISEQDSAAPVMVSAQTITTTRIDTTWSENIDGTTVNDSGTEFTVTGFAVSVADDNSDNIVELTVATMPTGAIPGVTFTNIGTFKDLNGNEAITPTTVTAADGIAPTFTAARTAINTIVLTFSENVTSGGVDTDSFTVAGASAVSAGTVVGDTSITLTTTGLTTTDGTPAVNYVAANGDVADTTTNEVADGGAVEAADQVAPTVAITSTATSPTNDSPIPMTVTFSETVTGFDIDDITVGNGTKADFAVSSGSVYTFNVASPGQGTVTADVAGSVAQDTALNNNSAAMQFSITFDSVAPDITSIVLADPALKVGETSLVTITFTEAVTGFDNTDITTIENGTLSAVADGGAGTVWTATFTPTNAITDDTNVITITKTGIADLAGNAGVDTTSSGNYAIDTVRPTVEVTMGAATFKVGETTTVTFTFSEAPADFTASDVTVGSGAIGEINATNPLIQTATFTPTANTEDTENVITVGTAWTDIAGNTPLAGDDSPNYTIDTKKPSVVLASVTANPTNGLIAVTAQFSESVTGFDATDVTVGNGAVENFVAVDGDSYTFNVNPTDGASFAVTIDVLADKAIDTATNNNTESNPLAYTSDTVVPTVTSIVPSLTTITEANVGTDTFTITINYSEAMNTATAPQIPLDPALEISGTLVGNNGASGWFDSDMYVRHYNVLDINETAVGVDISVTTATDLAGNTQTAGSSANAFDVDTAAPSAPSTPDLAAASDSNITTDNITSNTTPTFIGTAESGSTVTVYDTNGTTVIGSGTATGGNYSVVVSTLSSGVHSITAKTTDTAGNVSLASTALSVTVDTATPTVSFSLPAADAVVKGTTIKLTSTASDDLSGVTCQYKIGPEGSYVTVSCVNDNADLTDAGFVDGRNTFYLKATDGAGNSSEENVSFVIDTNNTLTVDGADDADFMTIQEAITKATTGDTIDIAIGDYEEDVVINKSLVLTGTDDPTTASFTLDSGAVLTGSSGITAETITVESGARIQDGVLLVSGEGTVTVTAGTYAENVSIDSKPNITIQGVGDTTIVEPATGIGFAITDSDGVTIKSLKIHTTGTNAHGIWVAGTPNSGSTAVTGLTVQSTTIVVDGYSAGIYAERVDTAPHSGWLIGGEGTGNVITINTGTGGTGDGMDLHDVSASEVSYNTITLNDPVASTNVLWTSELSNLTNLVFSNNTVSGSSGSEVAIVPNFILTSNTSTITTVTVSGNTFSNWGSRALRIGSGATSVTVSGNKFLVTSVAEILKNEDDVASVNAEANWWGYATGPAADAVITDTGAVDYRPWYLSEADLDNSVLDATAPTVALTNSANLVGVGSMTITATYSEDVAGTPQISINQLGTTDISNANMSGSGAVWTYDYTVTAADGSAYVDGTAAVSLSSVNDPSGNIAGSPTGSVTFTIDTVAPVTSVTAPAGGGSYNGNINITANASDASGIQKVEFYHNSAETLIFTDTTSPYEATWDSTGTSESSHSIYVKAYDNAGNVSTSATVSITLDRTAPAVSITSIAGDNYINNAEKAAIHVVGTAEADSTVNVSLTNGVTVSGSGTASGGNFDITIDGSTLSNGTVTPSVTATDAAGNVSAAVITPTATKDISAPSVTSKTPGANAVGIDPAGNITVVFSENATISAGNVSGVTADVTGSGTDTATINPTSDLATNTTYTITLTGVTDTAGNVLPTTSWSFTTSGSYSIDLTNGWNLISLPVVPTDTDASAVLGALDVSTTIDSVWKYNPVVGTWGAYHPGSQETSSFSTMTAGEGYWVSYLSSTPGTIAGTGNLFQEGNSTPPQKTLAAGWNLIGYYQLENTTTALANNALSTVSGQWTQLRTYNNTTKQFQSVIGTNSMGPGAGYWIFMKSSSFAPYLYGPGDTDPEA</sequence>
<dbReference type="Proteomes" id="UP000179014">
    <property type="component" value="Unassembled WGS sequence"/>
</dbReference>
<dbReference type="Pfam" id="PF17957">
    <property type="entry name" value="Big_7"/>
    <property type="match status" value="1"/>
</dbReference>
<feature type="domain" description="Bacterial Ig-like" evidence="5">
    <location>
        <begin position="656"/>
        <end position="755"/>
    </location>
</feature>
<feature type="domain" description="Bacterial Ig-like" evidence="5">
    <location>
        <begin position="756"/>
        <end position="849"/>
    </location>
</feature>
<dbReference type="InterPro" id="IPR044048">
    <property type="entry name" value="Big_12"/>
</dbReference>
<evidence type="ECO:0000259" key="5">
    <source>
        <dbReference type="Pfam" id="PF19078"/>
    </source>
</evidence>
<dbReference type="InterPro" id="IPR013783">
    <property type="entry name" value="Ig-like_fold"/>
</dbReference>
<protein>
    <submittedName>
        <fullName evidence="6">Uncharacterized protein</fullName>
    </submittedName>
</protein>
<dbReference type="InterPro" id="IPR006626">
    <property type="entry name" value="PbH1"/>
</dbReference>
<evidence type="ECO:0000256" key="2">
    <source>
        <dbReference type="SAM" id="SignalP"/>
    </source>
</evidence>
<dbReference type="PANTHER" id="PTHR34677:SF3">
    <property type="entry name" value="BACTERIAL IG-LIKE DOMAIN-CONTAINING PROTEIN"/>
    <property type="match status" value="1"/>
</dbReference>
<dbReference type="NCBIfam" id="NF033510">
    <property type="entry name" value="Ca_tandemer"/>
    <property type="match status" value="2"/>
</dbReference>
<evidence type="ECO:0000313" key="7">
    <source>
        <dbReference type="Proteomes" id="UP000179014"/>
    </source>
</evidence>
<dbReference type="Pfam" id="PF19077">
    <property type="entry name" value="Big_13"/>
    <property type="match status" value="1"/>
</dbReference>
<organism evidence="6 7">
    <name type="scientific">Candidatus Kaiserbacteria bacterium GWA2_50_9</name>
    <dbReference type="NCBI Taxonomy" id="1798474"/>
    <lineage>
        <taxon>Bacteria</taxon>
        <taxon>Candidatus Kaiseribacteriota</taxon>
    </lineage>
</organism>
<dbReference type="STRING" id="1798474.A2118_03130"/>
<dbReference type="PANTHER" id="PTHR34677">
    <property type="match status" value="1"/>
</dbReference>
<gene>
    <name evidence="6" type="ORF">A2118_03130</name>
</gene>
<feature type="domain" description="Bacterial Ig-like" evidence="4">
    <location>
        <begin position="976"/>
        <end position="1070"/>
    </location>
</feature>
<dbReference type="Pfam" id="PF13205">
    <property type="entry name" value="Big_5"/>
    <property type="match status" value="1"/>
</dbReference>
<dbReference type="Gene3D" id="2.60.40.1220">
    <property type="match status" value="1"/>
</dbReference>
<dbReference type="SMART" id="SM00710">
    <property type="entry name" value="PbH1"/>
    <property type="match status" value="7"/>
</dbReference>
<evidence type="ECO:0000259" key="3">
    <source>
        <dbReference type="Pfam" id="PF13205"/>
    </source>
</evidence>
<feature type="chain" id="PRO_5009523156" evidence="2">
    <location>
        <begin position="35"/>
        <end position="2130"/>
    </location>
</feature>
<evidence type="ECO:0000259" key="4">
    <source>
        <dbReference type="Pfam" id="PF19077"/>
    </source>
</evidence>
<keyword evidence="1 2" id="KW-0732">Signal</keyword>
<name>A0A1F6BVN9_9BACT</name>
<comment type="caution">
    <text evidence="6">The sequence shown here is derived from an EMBL/GenBank/DDBJ whole genome shotgun (WGS) entry which is preliminary data.</text>
</comment>
<accession>A0A1F6BVN9</accession>
<proteinExistence type="predicted"/>
<evidence type="ECO:0000313" key="6">
    <source>
        <dbReference type="EMBL" id="OGG40587.1"/>
    </source>
</evidence>
<dbReference type="EMBL" id="MFKN01000027">
    <property type="protein sequence ID" value="OGG40587.1"/>
    <property type="molecule type" value="Genomic_DNA"/>
</dbReference>
<reference evidence="6 7" key="1">
    <citation type="journal article" date="2016" name="Nat. Commun.">
        <title>Thousands of microbial genomes shed light on interconnected biogeochemical processes in an aquifer system.</title>
        <authorList>
            <person name="Anantharaman K."/>
            <person name="Brown C.T."/>
            <person name="Hug L.A."/>
            <person name="Sharon I."/>
            <person name="Castelle C.J."/>
            <person name="Probst A.J."/>
            <person name="Thomas B.C."/>
            <person name="Singh A."/>
            <person name="Wilkins M.J."/>
            <person name="Karaoz U."/>
            <person name="Brodie E.L."/>
            <person name="Williams K.H."/>
            <person name="Hubbard S.S."/>
            <person name="Banfield J.F."/>
        </authorList>
    </citation>
    <scope>NUCLEOTIDE SEQUENCE [LARGE SCALE GENOMIC DNA]</scope>
</reference>
<dbReference type="InterPro" id="IPR032812">
    <property type="entry name" value="SbsA_Ig"/>
</dbReference>